<sequence>MCTLGFSNQPKTLFPLTPVFRAATIDVFDFLLCHDNLLSSF</sequence>
<dbReference type="EMBL" id="MK318986">
    <property type="protein sequence ID" value="QCL10944.1"/>
    <property type="molecule type" value="Genomic_DNA"/>
</dbReference>
<evidence type="ECO:0000313" key="1">
    <source>
        <dbReference type="EMBL" id="QCL10944.1"/>
    </source>
</evidence>
<keyword evidence="1" id="KW-0614">Plasmid</keyword>
<reference evidence="1" key="1">
    <citation type="journal article" date="2019" name="Genome Biol. Evol.">
        <title>Evolutionary Relatedness and Classification of Tumour-Inducing and Opine-Catabolic Plasmids in Three Rhizobium rhizogenes Strains Isolated from the Same Crown Gall Tumour.</title>
        <authorList>
            <person name="Kuzmanovic N."/>
            <person name="Pulawska J."/>
        </authorList>
    </citation>
    <scope>NUCLEOTIDE SEQUENCE</scope>
    <source>
        <strain evidence="1">C6.5</strain>
        <plasmid evidence="1">pTiC6.5</plasmid>
    </source>
</reference>
<protein>
    <submittedName>
        <fullName evidence="1">Uncharacterized protein</fullName>
    </submittedName>
</protein>
<geneLocation type="plasmid" evidence="1">
    <name>pTiC6.5</name>
</geneLocation>
<proteinExistence type="predicted"/>
<dbReference type="AlphaFoldDB" id="A0A4P8DKK5"/>
<gene>
    <name evidence="1" type="ORF">pTiC6.5_102</name>
</gene>
<accession>A0A4P8DKK5</accession>
<name>A0A4P8DKK5_RHIRH</name>
<organism evidence="1">
    <name type="scientific">Rhizobium rhizogenes</name>
    <name type="common">Agrobacterium rhizogenes</name>
    <dbReference type="NCBI Taxonomy" id="359"/>
    <lineage>
        <taxon>Bacteria</taxon>
        <taxon>Pseudomonadati</taxon>
        <taxon>Pseudomonadota</taxon>
        <taxon>Alphaproteobacteria</taxon>
        <taxon>Hyphomicrobiales</taxon>
        <taxon>Rhizobiaceae</taxon>
        <taxon>Rhizobium/Agrobacterium group</taxon>
        <taxon>Rhizobium</taxon>
    </lineage>
</organism>